<dbReference type="InterPro" id="IPR000866">
    <property type="entry name" value="AhpC/TSA"/>
</dbReference>
<dbReference type="InterPro" id="IPR013766">
    <property type="entry name" value="Thioredoxin_domain"/>
</dbReference>
<dbReference type="AlphaFoldDB" id="A0A397PCC0"/>
<dbReference type="Pfam" id="PF00578">
    <property type="entry name" value="AhpC-TSA"/>
    <property type="match status" value="1"/>
</dbReference>
<dbReference type="EMBL" id="QXDC01000002">
    <property type="protein sequence ID" value="RIA47146.1"/>
    <property type="molecule type" value="Genomic_DNA"/>
</dbReference>
<dbReference type="InterPro" id="IPR036249">
    <property type="entry name" value="Thioredoxin-like_sf"/>
</dbReference>
<dbReference type="Proteomes" id="UP000266568">
    <property type="component" value="Unassembled WGS sequence"/>
</dbReference>
<evidence type="ECO:0000313" key="2">
    <source>
        <dbReference type="EMBL" id="RIA47146.1"/>
    </source>
</evidence>
<keyword evidence="3" id="KW-1185">Reference proteome</keyword>
<dbReference type="RefSeq" id="WP_245968297.1">
    <property type="nucleotide sequence ID" value="NZ_QXDC01000002.1"/>
</dbReference>
<organism evidence="2 3">
    <name type="scientific">Hephaestia caeni</name>
    <dbReference type="NCBI Taxonomy" id="645617"/>
    <lineage>
        <taxon>Bacteria</taxon>
        <taxon>Pseudomonadati</taxon>
        <taxon>Pseudomonadota</taxon>
        <taxon>Alphaproteobacteria</taxon>
        <taxon>Sphingomonadales</taxon>
        <taxon>Sphingomonadaceae</taxon>
        <taxon>Hephaestia</taxon>
    </lineage>
</organism>
<gene>
    <name evidence="2" type="ORF">DFR49_1715</name>
</gene>
<dbReference type="SUPFAM" id="SSF52833">
    <property type="entry name" value="Thioredoxin-like"/>
    <property type="match status" value="1"/>
</dbReference>
<dbReference type="PROSITE" id="PS51352">
    <property type="entry name" value="THIOREDOXIN_2"/>
    <property type="match status" value="1"/>
</dbReference>
<evidence type="ECO:0000259" key="1">
    <source>
        <dbReference type="PROSITE" id="PS51352"/>
    </source>
</evidence>
<name>A0A397PCC0_9SPHN</name>
<proteinExistence type="predicted"/>
<dbReference type="GO" id="GO:0016491">
    <property type="term" value="F:oxidoreductase activity"/>
    <property type="evidence" value="ECO:0007669"/>
    <property type="project" value="InterPro"/>
</dbReference>
<dbReference type="InterPro" id="IPR050553">
    <property type="entry name" value="Thioredoxin_ResA/DsbE_sf"/>
</dbReference>
<accession>A0A397PCC0</accession>
<dbReference type="Gene3D" id="3.40.30.10">
    <property type="entry name" value="Glutaredoxin"/>
    <property type="match status" value="1"/>
</dbReference>
<sequence length="200" mass="21380">MVKASPLRAITALRYIDGMEQGKSGDTARFAVAPEWQVDHWLNTREPLSLAVLRGRIVVAVAFQMLCPGCVAEALPQAQRTAASFAAADVAVIGLHSVFEHHAAQGTPEALAAFLHEYRIGFPVAIDAHVDGDPLPATMRTYAMRGTPTLLLIDRQGRLRLNHFGHLDDMRLGAAIATLIAEVAAHPLSETGATGAVCEV</sequence>
<protein>
    <submittedName>
        <fullName evidence="2">Peroxiredoxin</fullName>
    </submittedName>
</protein>
<dbReference type="PANTHER" id="PTHR42852:SF13">
    <property type="entry name" value="PROTEIN DIPZ"/>
    <property type="match status" value="1"/>
</dbReference>
<comment type="caution">
    <text evidence="2">The sequence shown here is derived from an EMBL/GenBank/DDBJ whole genome shotgun (WGS) entry which is preliminary data.</text>
</comment>
<dbReference type="PANTHER" id="PTHR42852">
    <property type="entry name" value="THIOL:DISULFIDE INTERCHANGE PROTEIN DSBE"/>
    <property type="match status" value="1"/>
</dbReference>
<evidence type="ECO:0000313" key="3">
    <source>
        <dbReference type="Proteomes" id="UP000266568"/>
    </source>
</evidence>
<reference evidence="2 3" key="1">
    <citation type="submission" date="2018-08" db="EMBL/GenBank/DDBJ databases">
        <title>Genomic Encyclopedia of Type Strains, Phase IV (KMG-IV): sequencing the most valuable type-strain genomes for metagenomic binning, comparative biology and taxonomic classification.</title>
        <authorList>
            <person name="Goeker M."/>
        </authorList>
    </citation>
    <scope>NUCLEOTIDE SEQUENCE [LARGE SCALE GENOMIC DNA]</scope>
    <source>
        <strain evidence="2 3">DSM 25527</strain>
    </source>
</reference>
<dbReference type="GO" id="GO:0016209">
    <property type="term" value="F:antioxidant activity"/>
    <property type="evidence" value="ECO:0007669"/>
    <property type="project" value="InterPro"/>
</dbReference>
<feature type="domain" description="Thioredoxin" evidence="1">
    <location>
        <begin position="22"/>
        <end position="181"/>
    </location>
</feature>